<reference evidence="3" key="1">
    <citation type="journal article" date="2019" name="Int. J. Syst. Evol. Microbiol.">
        <title>The Global Catalogue of Microorganisms (GCM) 10K type strain sequencing project: providing services to taxonomists for standard genome sequencing and annotation.</title>
        <authorList>
            <consortium name="The Broad Institute Genomics Platform"/>
            <consortium name="The Broad Institute Genome Sequencing Center for Infectious Disease"/>
            <person name="Wu L."/>
            <person name="Ma J."/>
        </authorList>
    </citation>
    <scope>NUCLEOTIDE SEQUENCE [LARGE SCALE GENOMIC DNA]</scope>
    <source>
        <strain evidence="3">JCM 16083</strain>
    </source>
</reference>
<evidence type="ECO:0000313" key="3">
    <source>
        <dbReference type="Proteomes" id="UP001501126"/>
    </source>
</evidence>
<comment type="caution">
    <text evidence="2">The sequence shown here is derived from an EMBL/GenBank/DDBJ whole genome shotgun (WGS) entry which is preliminary data.</text>
</comment>
<sequence length="141" mass="17054">MYQYFHIKEKDYKHESLIVKLLLFVFIPVIVIPVIIVSLQHKSVSFLEKEYFEIHTLSYSGIITKKLEEKSTGRTGYIVLNTEWFERKVPFYIYREIEEGDSLVKLPYCDSEWYIKQNGEKIERDLNSFFREKYFSKLCKE</sequence>
<dbReference type="Proteomes" id="UP001501126">
    <property type="component" value="Unassembled WGS sequence"/>
</dbReference>
<feature type="transmembrane region" description="Helical" evidence="1">
    <location>
        <begin position="21"/>
        <end position="39"/>
    </location>
</feature>
<keyword evidence="3" id="KW-1185">Reference proteome</keyword>
<protein>
    <submittedName>
        <fullName evidence="2">Uncharacterized protein</fullName>
    </submittedName>
</protein>
<organism evidence="2 3">
    <name type="scientific">Wandonia haliotis</name>
    <dbReference type="NCBI Taxonomy" id="574963"/>
    <lineage>
        <taxon>Bacteria</taxon>
        <taxon>Pseudomonadati</taxon>
        <taxon>Bacteroidota</taxon>
        <taxon>Flavobacteriia</taxon>
        <taxon>Flavobacteriales</taxon>
        <taxon>Crocinitomicaceae</taxon>
        <taxon>Wandonia</taxon>
    </lineage>
</organism>
<evidence type="ECO:0000313" key="2">
    <source>
        <dbReference type="EMBL" id="GAA0875830.1"/>
    </source>
</evidence>
<dbReference type="EMBL" id="BAAAFH010000011">
    <property type="protein sequence ID" value="GAA0875830.1"/>
    <property type="molecule type" value="Genomic_DNA"/>
</dbReference>
<keyword evidence="1" id="KW-0812">Transmembrane</keyword>
<evidence type="ECO:0000256" key="1">
    <source>
        <dbReference type="SAM" id="Phobius"/>
    </source>
</evidence>
<keyword evidence="1" id="KW-1133">Transmembrane helix</keyword>
<keyword evidence="1" id="KW-0472">Membrane</keyword>
<proteinExistence type="predicted"/>
<name>A0ABP3Y2V2_9FLAO</name>
<gene>
    <name evidence="2" type="ORF">GCM10009118_22390</name>
</gene>
<accession>A0ABP3Y2V2</accession>